<evidence type="ECO:0000256" key="3">
    <source>
        <dbReference type="ARBA" id="ARBA00022679"/>
    </source>
</evidence>
<comment type="caution">
    <text evidence="9">The sequence shown here is derived from an EMBL/GenBank/DDBJ whole genome shotgun (WGS) entry which is preliminary data.</text>
</comment>
<feature type="domain" description="RING-type" evidence="8">
    <location>
        <begin position="115"/>
        <end position="156"/>
    </location>
</feature>
<name>A0A9N7NE82_STRHE</name>
<comment type="subcellular location">
    <subcellularLocation>
        <location evidence="6">Endoplasmic reticulum membrane</location>
        <topology evidence="6">Single-pass type IV membrane protein</topology>
    </subcellularLocation>
</comment>
<proteinExistence type="predicted"/>
<dbReference type="OrthoDB" id="6270329at2759"/>
<reference evidence="9" key="1">
    <citation type="submission" date="2019-12" db="EMBL/GenBank/DDBJ databases">
        <authorList>
            <person name="Scholes J."/>
        </authorList>
    </citation>
    <scope>NUCLEOTIDE SEQUENCE</scope>
</reference>
<dbReference type="GO" id="GO:0006511">
    <property type="term" value="P:ubiquitin-dependent protein catabolic process"/>
    <property type="evidence" value="ECO:0007669"/>
    <property type="project" value="UniProtKB-UniRule"/>
</dbReference>
<dbReference type="Proteomes" id="UP001153555">
    <property type="component" value="Unassembled WGS sequence"/>
</dbReference>
<feature type="region of interest" description="Disordered" evidence="7">
    <location>
        <begin position="226"/>
        <end position="250"/>
    </location>
</feature>
<evidence type="ECO:0000313" key="10">
    <source>
        <dbReference type="Proteomes" id="UP001153555"/>
    </source>
</evidence>
<evidence type="ECO:0000256" key="2">
    <source>
        <dbReference type="ARBA" id="ARBA00004906"/>
    </source>
</evidence>
<evidence type="ECO:0000256" key="6">
    <source>
        <dbReference type="RuleBase" id="RU369090"/>
    </source>
</evidence>
<dbReference type="InterPro" id="IPR013083">
    <property type="entry name" value="Znf_RING/FYVE/PHD"/>
</dbReference>
<dbReference type="PANTHER" id="PTHR12313">
    <property type="entry name" value="E3 UBIQUITIN-PROTEIN LIGASE RNF5-RELATED"/>
    <property type="match status" value="1"/>
</dbReference>
<sequence length="325" mass="36030">MASSPLSSDELIDMIFHVNRSDIDLNQSLLDRLDAAQEMVEVRLRQLEATEERRRQEQNPTGISLLPDQTTASVDNDRSTLDENKPDGTHLVAKALDMNSDVSKAEKDRGGFYDCNICLEMASDPILTCCGHLFCWPCFYQVDNINSTSKECPVCKGEVSENTITPIYGNGGESGRVVETESGLRIPPRPRAHRVESIRQQIVTHSLNDLAIEEAIRQIRASLGATVGPETQGNGGDNVDNESGFLPENGDSLSSLTSVLSGADRLIEELEAVINSRRLRDDAQASDGAELPMGHPYSLRGRRRRRRIIIQRESGTRESRRSRLN</sequence>
<dbReference type="Gene3D" id="3.30.40.10">
    <property type="entry name" value="Zinc/RING finger domain, C3HC4 (zinc finger)"/>
    <property type="match status" value="1"/>
</dbReference>
<gene>
    <name evidence="9" type="ORF">SHERM_22836</name>
</gene>
<organism evidence="9 10">
    <name type="scientific">Striga hermonthica</name>
    <name type="common">Purple witchweed</name>
    <name type="synonym">Buchnera hermonthica</name>
    <dbReference type="NCBI Taxonomy" id="68872"/>
    <lineage>
        <taxon>Eukaryota</taxon>
        <taxon>Viridiplantae</taxon>
        <taxon>Streptophyta</taxon>
        <taxon>Embryophyta</taxon>
        <taxon>Tracheophyta</taxon>
        <taxon>Spermatophyta</taxon>
        <taxon>Magnoliopsida</taxon>
        <taxon>eudicotyledons</taxon>
        <taxon>Gunneridae</taxon>
        <taxon>Pentapetalae</taxon>
        <taxon>asterids</taxon>
        <taxon>lamiids</taxon>
        <taxon>Lamiales</taxon>
        <taxon>Orobanchaceae</taxon>
        <taxon>Buchnereae</taxon>
        <taxon>Striga</taxon>
    </lineage>
</organism>
<dbReference type="GO" id="GO:0008270">
    <property type="term" value="F:zinc ion binding"/>
    <property type="evidence" value="ECO:0007669"/>
    <property type="project" value="UniProtKB-KW"/>
</dbReference>
<keyword evidence="10" id="KW-1185">Reference proteome</keyword>
<comment type="pathway">
    <text evidence="2 6">Protein modification; protein ubiquitination.</text>
</comment>
<dbReference type="EMBL" id="CACSLK010027751">
    <property type="protein sequence ID" value="CAA0827141.1"/>
    <property type="molecule type" value="Genomic_DNA"/>
</dbReference>
<evidence type="ECO:0000259" key="8">
    <source>
        <dbReference type="PROSITE" id="PS50089"/>
    </source>
</evidence>
<comment type="catalytic activity">
    <reaction evidence="1 6">
        <text>S-ubiquitinyl-[E2 ubiquitin-conjugating enzyme]-L-cysteine + [acceptor protein]-L-lysine = [E2 ubiquitin-conjugating enzyme]-L-cysteine + N(6)-ubiquitinyl-[acceptor protein]-L-lysine.</text>
        <dbReference type="EC" id="2.3.2.27"/>
    </reaction>
</comment>
<dbReference type="InterPro" id="IPR001841">
    <property type="entry name" value="Znf_RING"/>
</dbReference>
<feature type="compositionally biased region" description="Basic residues" evidence="7">
    <location>
        <begin position="300"/>
        <end position="309"/>
    </location>
</feature>
<feature type="region of interest" description="Disordered" evidence="7">
    <location>
        <begin position="51"/>
        <end position="87"/>
    </location>
</feature>
<evidence type="ECO:0000256" key="5">
    <source>
        <dbReference type="PROSITE-ProRule" id="PRU00175"/>
    </source>
</evidence>
<dbReference type="AlphaFoldDB" id="A0A9N7NE82"/>
<dbReference type="GO" id="GO:0061630">
    <property type="term" value="F:ubiquitin protein ligase activity"/>
    <property type="evidence" value="ECO:0007669"/>
    <property type="project" value="UniProtKB-UniRule"/>
</dbReference>
<evidence type="ECO:0000313" key="9">
    <source>
        <dbReference type="EMBL" id="CAA0827141.1"/>
    </source>
</evidence>
<dbReference type="PROSITE" id="PS50089">
    <property type="entry name" value="ZF_RING_2"/>
    <property type="match status" value="1"/>
</dbReference>
<dbReference type="InterPro" id="IPR045103">
    <property type="entry name" value="RNF5/RNF185-like"/>
</dbReference>
<keyword evidence="5 6" id="KW-0863">Zinc-finger</keyword>
<dbReference type="SMART" id="SM00184">
    <property type="entry name" value="RING"/>
    <property type="match status" value="1"/>
</dbReference>
<evidence type="ECO:0000256" key="1">
    <source>
        <dbReference type="ARBA" id="ARBA00000900"/>
    </source>
</evidence>
<comment type="function">
    <text evidence="6">E3 ubiquitin-protein ligase.</text>
</comment>
<feature type="compositionally biased region" description="Basic and acidic residues" evidence="7">
    <location>
        <begin position="75"/>
        <end position="87"/>
    </location>
</feature>
<feature type="region of interest" description="Disordered" evidence="7">
    <location>
        <begin position="285"/>
        <end position="325"/>
    </location>
</feature>
<keyword evidence="4 6" id="KW-0833">Ubl conjugation pathway</keyword>
<dbReference type="GO" id="GO:0005789">
    <property type="term" value="C:endoplasmic reticulum membrane"/>
    <property type="evidence" value="ECO:0007669"/>
    <property type="project" value="UniProtKB-SubCell"/>
</dbReference>
<keyword evidence="6" id="KW-0862">Zinc</keyword>
<feature type="compositionally biased region" description="Polar residues" evidence="7">
    <location>
        <begin position="58"/>
        <end position="74"/>
    </location>
</feature>
<accession>A0A9N7NE82</accession>
<dbReference type="CDD" id="cd16534">
    <property type="entry name" value="RING-HC_RNF5-like"/>
    <property type="match status" value="1"/>
</dbReference>
<evidence type="ECO:0000256" key="4">
    <source>
        <dbReference type="ARBA" id="ARBA00022786"/>
    </source>
</evidence>
<keyword evidence="3 6" id="KW-0808">Transferase</keyword>
<keyword evidence="6" id="KW-0256">Endoplasmic reticulum</keyword>
<protein>
    <recommendedName>
        <fullName evidence="6">E3 ubiquitin-protein ligase RMA</fullName>
        <ecNumber evidence="6">2.3.2.27</ecNumber>
    </recommendedName>
    <alternativeName>
        <fullName evidence="6">Protein RING membrane-anchor</fullName>
    </alternativeName>
    <alternativeName>
        <fullName evidence="6">RING-type E3 ubiquitin transferase RMA</fullName>
    </alternativeName>
</protein>
<keyword evidence="6" id="KW-0479">Metal-binding</keyword>
<evidence type="ECO:0000256" key="7">
    <source>
        <dbReference type="SAM" id="MobiDB-lite"/>
    </source>
</evidence>
<dbReference type="Pfam" id="PF14634">
    <property type="entry name" value="zf-RING_5"/>
    <property type="match status" value="1"/>
</dbReference>
<dbReference type="SUPFAM" id="SSF57850">
    <property type="entry name" value="RING/U-box"/>
    <property type="match status" value="1"/>
</dbReference>
<dbReference type="EC" id="2.3.2.27" evidence="6"/>
<feature type="compositionally biased region" description="Basic and acidic residues" evidence="7">
    <location>
        <begin position="314"/>
        <end position="325"/>
    </location>
</feature>
<comment type="domain">
    <text evidence="6">The RING-type zinc finger domain is responsible for E3 ligase activity.</text>
</comment>